<reference evidence="1 2" key="1">
    <citation type="submission" date="2018-11" db="EMBL/GenBank/DDBJ databases">
        <authorList>
            <consortium name="Pathogen Informatics"/>
        </authorList>
    </citation>
    <scope>NUCLEOTIDE SEQUENCE [LARGE SCALE GENOMIC DNA]</scope>
    <source>
        <strain evidence="1 2">Zambia</strain>
    </source>
</reference>
<proteinExistence type="predicted"/>
<dbReference type="EMBL" id="UZAI01002120">
    <property type="protein sequence ID" value="VDO68462.1"/>
    <property type="molecule type" value="Genomic_DNA"/>
</dbReference>
<gene>
    <name evidence="1" type="ORF">SMRZ_LOCUS5904</name>
</gene>
<organism evidence="1 2">
    <name type="scientific">Schistosoma margrebowiei</name>
    <dbReference type="NCBI Taxonomy" id="48269"/>
    <lineage>
        <taxon>Eukaryota</taxon>
        <taxon>Metazoa</taxon>
        <taxon>Spiralia</taxon>
        <taxon>Lophotrochozoa</taxon>
        <taxon>Platyhelminthes</taxon>
        <taxon>Trematoda</taxon>
        <taxon>Digenea</taxon>
        <taxon>Strigeidida</taxon>
        <taxon>Schistosomatoidea</taxon>
        <taxon>Schistosomatidae</taxon>
        <taxon>Schistosoma</taxon>
    </lineage>
</organism>
<keyword evidence="2" id="KW-1185">Reference proteome</keyword>
<evidence type="ECO:0000313" key="1">
    <source>
        <dbReference type="EMBL" id="VDO68462.1"/>
    </source>
</evidence>
<evidence type="ECO:0000313" key="2">
    <source>
        <dbReference type="Proteomes" id="UP000277204"/>
    </source>
</evidence>
<name>A0A3P8B969_9TREM</name>
<dbReference type="AlphaFoldDB" id="A0A3P8B969"/>
<accession>A0A3P8B969</accession>
<dbReference type="Proteomes" id="UP000277204">
    <property type="component" value="Unassembled WGS sequence"/>
</dbReference>
<sequence length="32" mass="3894">MTKLRMFHKPSMAFITFIWSNSRMYIEVISKV</sequence>
<protein>
    <submittedName>
        <fullName evidence="1">Uncharacterized protein</fullName>
    </submittedName>
</protein>